<comment type="caution">
    <text evidence="3">The sequence shown here is derived from an EMBL/GenBank/DDBJ whole genome shotgun (WGS) entry which is preliminary data.</text>
</comment>
<organism evidence="3 4">
    <name type="scientific">Rhipicephalus microplus</name>
    <name type="common">Cattle tick</name>
    <name type="synonym">Boophilus microplus</name>
    <dbReference type="NCBI Taxonomy" id="6941"/>
    <lineage>
        <taxon>Eukaryota</taxon>
        <taxon>Metazoa</taxon>
        <taxon>Ecdysozoa</taxon>
        <taxon>Arthropoda</taxon>
        <taxon>Chelicerata</taxon>
        <taxon>Arachnida</taxon>
        <taxon>Acari</taxon>
        <taxon>Parasitiformes</taxon>
        <taxon>Ixodida</taxon>
        <taxon>Ixodoidea</taxon>
        <taxon>Ixodidae</taxon>
        <taxon>Rhipicephalinae</taxon>
        <taxon>Rhipicephalus</taxon>
        <taxon>Boophilus</taxon>
    </lineage>
</organism>
<evidence type="ECO:0000313" key="3">
    <source>
        <dbReference type="EMBL" id="KAH8023423.1"/>
    </source>
</evidence>
<proteinExistence type="predicted"/>
<protein>
    <recommendedName>
        <fullName evidence="2">Myb/SANT-like DNA-binding domain-containing protein</fullName>
    </recommendedName>
</protein>
<gene>
    <name evidence="3" type="ORF">HPB51_014538</name>
</gene>
<reference evidence="3" key="2">
    <citation type="submission" date="2021-09" db="EMBL/GenBank/DDBJ databases">
        <authorList>
            <person name="Jia N."/>
            <person name="Wang J."/>
            <person name="Shi W."/>
            <person name="Du L."/>
            <person name="Sun Y."/>
            <person name="Zhan W."/>
            <person name="Jiang J."/>
            <person name="Wang Q."/>
            <person name="Zhang B."/>
            <person name="Ji P."/>
            <person name="Sakyi L.B."/>
            <person name="Cui X."/>
            <person name="Yuan T."/>
            <person name="Jiang B."/>
            <person name="Yang W."/>
            <person name="Lam T.T.-Y."/>
            <person name="Chang Q."/>
            <person name="Ding S."/>
            <person name="Wang X."/>
            <person name="Zhu J."/>
            <person name="Ruan X."/>
            <person name="Zhao L."/>
            <person name="Wei J."/>
            <person name="Que T."/>
            <person name="Du C."/>
            <person name="Cheng J."/>
            <person name="Dai P."/>
            <person name="Han X."/>
            <person name="Huang E."/>
            <person name="Gao Y."/>
            <person name="Liu J."/>
            <person name="Shao H."/>
            <person name="Ye R."/>
            <person name="Li L."/>
            <person name="Wei W."/>
            <person name="Wang X."/>
            <person name="Wang C."/>
            <person name="Huo Q."/>
            <person name="Li W."/>
            <person name="Guo W."/>
            <person name="Chen H."/>
            <person name="Chen S."/>
            <person name="Zhou L."/>
            <person name="Zhou L."/>
            <person name="Ni X."/>
            <person name="Tian J."/>
            <person name="Zhou Y."/>
            <person name="Sheng Y."/>
            <person name="Liu T."/>
            <person name="Pan Y."/>
            <person name="Xia L."/>
            <person name="Li J."/>
            <person name="Zhao F."/>
            <person name="Cao W."/>
        </authorList>
    </citation>
    <scope>NUCLEOTIDE SEQUENCE</scope>
    <source>
        <strain evidence="3">Rmic-2018</strain>
        <tissue evidence="3">Larvae</tissue>
    </source>
</reference>
<evidence type="ECO:0000256" key="1">
    <source>
        <dbReference type="SAM" id="MobiDB-lite"/>
    </source>
</evidence>
<dbReference type="Proteomes" id="UP000821866">
    <property type="component" value="Chromosome 6"/>
</dbReference>
<feature type="domain" description="Myb/SANT-like DNA-binding" evidence="2">
    <location>
        <begin position="44"/>
        <end position="132"/>
    </location>
</feature>
<dbReference type="AlphaFoldDB" id="A0A9J6DMQ6"/>
<dbReference type="VEuPathDB" id="VectorBase:LOC119183608"/>
<accession>A0A9J6DMQ6</accession>
<dbReference type="Pfam" id="PF13837">
    <property type="entry name" value="Myb_DNA-bind_4"/>
    <property type="match status" value="1"/>
</dbReference>
<dbReference type="InterPro" id="IPR044822">
    <property type="entry name" value="Myb_DNA-bind_4"/>
</dbReference>
<name>A0A9J6DMQ6_RHIMP</name>
<feature type="compositionally biased region" description="Low complexity" evidence="1">
    <location>
        <begin position="15"/>
        <end position="28"/>
    </location>
</feature>
<evidence type="ECO:0000259" key="2">
    <source>
        <dbReference type="Pfam" id="PF13837"/>
    </source>
</evidence>
<sequence>MPAMPTTQPTPPNNAEPTTQASAAAAAALSPGRARRDDSEEALWSGRRTRFLIEKYKENFRNIGKKGGLRNKNPLFLYMTDALNEEFECSLSVLQVTNKWKSLERAYKRARENNRKSGSGTVECRFEEEMADIMDKQHHVSPIVTYTQGCKMVREDKETESWEGQAVKFKRRGAPNKLTQARRSSHHASVESFHDAALIM</sequence>
<feature type="region of interest" description="Disordered" evidence="1">
    <location>
        <begin position="1"/>
        <end position="41"/>
    </location>
</feature>
<evidence type="ECO:0000313" key="4">
    <source>
        <dbReference type="Proteomes" id="UP000821866"/>
    </source>
</evidence>
<keyword evidence="4" id="KW-1185">Reference proteome</keyword>
<reference evidence="3" key="1">
    <citation type="journal article" date="2020" name="Cell">
        <title>Large-Scale Comparative Analyses of Tick Genomes Elucidate Their Genetic Diversity and Vector Capacities.</title>
        <authorList>
            <consortium name="Tick Genome and Microbiome Consortium (TIGMIC)"/>
            <person name="Jia N."/>
            <person name="Wang J."/>
            <person name="Shi W."/>
            <person name="Du L."/>
            <person name="Sun Y."/>
            <person name="Zhan W."/>
            <person name="Jiang J.F."/>
            <person name="Wang Q."/>
            <person name="Zhang B."/>
            <person name="Ji P."/>
            <person name="Bell-Sakyi L."/>
            <person name="Cui X.M."/>
            <person name="Yuan T.T."/>
            <person name="Jiang B.G."/>
            <person name="Yang W.F."/>
            <person name="Lam T.T."/>
            <person name="Chang Q.C."/>
            <person name="Ding S.J."/>
            <person name="Wang X.J."/>
            <person name="Zhu J.G."/>
            <person name="Ruan X.D."/>
            <person name="Zhao L."/>
            <person name="Wei J.T."/>
            <person name="Ye R.Z."/>
            <person name="Que T.C."/>
            <person name="Du C.H."/>
            <person name="Zhou Y.H."/>
            <person name="Cheng J.X."/>
            <person name="Dai P.F."/>
            <person name="Guo W.B."/>
            <person name="Han X.H."/>
            <person name="Huang E.J."/>
            <person name="Li L.F."/>
            <person name="Wei W."/>
            <person name="Gao Y.C."/>
            <person name="Liu J.Z."/>
            <person name="Shao H.Z."/>
            <person name="Wang X."/>
            <person name="Wang C.C."/>
            <person name="Yang T.C."/>
            <person name="Huo Q.B."/>
            <person name="Li W."/>
            <person name="Chen H.Y."/>
            <person name="Chen S.E."/>
            <person name="Zhou L.G."/>
            <person name="Ni X.B."/>
            <person name="Tian J.H."/>
            <person name="Sheng Y."/>
            <person name="Liu T."/>
            <person name="Pan Y.S."/>
            <person name="Xia L.Y."/>
            <person name="Li J."/>
            <person name="Zhao F."/>
            <person name="Cao W.C."/>
        </authorList>
    </citation>
    <scope>NUCLEOTIDE SEQUENCE</scope>
    <source>
        <strain evidence="3">Rmic-2018</strain>
    </source>
</reference>
<dbReference type="EMBL" id="JABSTU010000008">
    <property type="protein sequence ID" value="KAH8023423.1"/>
    <property type="molecule type" value="Genomic_DNA"/>
</dbReference>